<evidence type="ECO:0000313" key="6">
    <source>
        <dbReference type="EMBL" id="EEY68298.1"/>
    </source>
</evidence>
<dbReference type="GO" id="GO:0005739">
    <property type="term" value="C:mitochondrion"/>
    <property type="evidence" value="ECO:0007669"/>
    <property type="project" value="TreeGrafter"/>
</dbReference>
<sequence>MAPTRKNQQRVKKSTSKKSARKARVKTRAGKCTHWIESEDRTCRNPLNPANKKYCTAHLDELARRVTMKLSPLEATALTLFRKYDLTEAIYDETSRLVESVLHDAAPHTPSLPEAQKRPSYCYCIYIAEMLASSSSKLAARASRSLFTKASAMPSVALNEEFPSVPKSQPQAATAAKLTVSTALSGLKLGSDDRAASVATIGVQLNTGARDETEETAGLSQLFAKMAFRATENRSDLRLYRDIEAIGGVVNAQAGRDFVRYSVSVLPDQLEAAAEILAETTLAPKFALYDVDDQKKVVQAEFEKISADASASLLEGVHAAAFYDDVTLGRSLVAAENLGGLSPEALWAYYDKYVNASNAALVGAGVAHNTLTDLANEYFGSIAKGSKAASAAAKYVGGETRVKKAGKFTHVAVALPTVGRDSADFGASQVLRALLNVRLNNKKASAFLSSYSDAALVGLSGYAAPSEAGALVDSFATELKKAASAPATKEELAAAKTTAAFEALEQYSTQAGTLSRVGLIATTGVVSKSPSELVEGVTAEKLQELAQKALKATPSVAVIGKLSAVPHVDAVASKLQ</sequence>
<dbReference type="InterPro" id="IPR011765">
    <property type="entry name" value="Pept_M16_N"/>
</dbReference>
<dbReference type="PANTHER" id="PTHR11851">
    <property type="entry name" value="METALLOPROTEASE"/>
    <property type="match status" value="1"/>
</dbReference>
<feature type="compositionally biased region" description="Basic residues" evidence="3">
    <location>
        <begin position="7"/>
        <end position="24"/>
    </location>
</feature>
<feature type="domain" description="Peptidase M16 N-terminal" evidence="4">
    <location>
        <begin position="193"/>
        <end position="333"/>
    </location>
</feature>
<comment type="similarity">
    <text evidence="2">Belongs to the peptidase M16 family.</text>
</comment>
<dbReference type="GeneID" id="9475923"/>
<dbReference type="InParanoid" id="D0N1W9"/>
<evidence type="ECO:0000259" key="5">
    <source>
        <dbReference type="Pfam" id="PF05193"/>
    </source>
</evidence>
<reference evidence="7" key="1">
    <citation type="journal article" date="2009" name="Nature">
        <title>Genome sequence and analysis of the Irish potato famine pathogen Phytophthora infestans.</title>
        <authorList>
            <consortium name="The Broad Institute Genome Sequencing Platform"/>
            <person name="Haas B.J."/>
            <person name="Kamoun S."/>
            <person name="Zody M.C."/>
            <person name="Jiang R.H."/>
            <person name="Handsaker R.E."/>
            <person name="Cano L.M."/>
            <person name="Grabherr M."/>
            <person name="Kodira C.D."/>
            <person name="Raffaele S."/>
            <person name="Torto-Alalibo T."/>
            <person name="Bozkurt T.O."/>
            <person name="Ah-Fong A.M."/>
            <person name="Alvarado L."/>
            <person name="Anderson V.L."/>
            <person name="Armstrong M.R."/>
            <person name="Avrova A."/>
            <person name="Baxter L."/>
            <person name="Beynon J."/>
            <person name="Boevink P.C."/>
            <person name="Bollmann S.R."/>
            <person name="Bos J.I."/>
            <person name="Bulone V."/>
            <person name="Cai G."/>
            <person name="Cakir C."/>
            <person name="Carrington J.C."/>
            <person name="Chawner M."/>
            <person name="Conti L."/>
            <person name="Costanzo S."/>
            <person name="Ewan R."/>
            <person name="Fahlgren N."/>
            <person name="Fischbach M.A."/>
            <person name="Fugelstad J."/>
            <person name="Gilroy E.M."/>
            <person name="Gnerre S."/>
            <person name="Green P.J."/>
            <person name="Grenville-Briggs L.J."/>
            <person name="Griffith J."/>
            <person name="Grunwald N.J."/>
            <person name="Horn K."/>
            <person name="Horner N.R."/>
            <person name="Hu C.H."/>
            <person name="Huitema E."/>
            <person name="Jeong D.H."/>
            <person name="Jones A.M."/>
            <person name="Jones J.D."/>
            <person name="Jones R.W."/>
            <person name="Karlsson E.K."/>
            <person name="Kunjeti S.G."/>
            <person name="Lamour K."/>
            <person name="Liu Z."/>
            <person name="Ma L."/>
            <person name="Maclean D."/>
            <person name="Chibucos M.C."/>
            <person name="McDonald H."/>
            <person name="McWalters J."/>
            <person name="Meijer H.J."/>
            <person name="Morgan W."/>
            <person name="Morris P.F."/>
            <person name="Munro C.A."/>
            <person name="O'Neill K."/>
            <person name="Ospina-Giraldo M."/>
            <person name="Pinzon A."/>
            <person name="Pritchard L."/>
            <person name="Ramsahoye B."/>
            <person name="Ren Q."/>
            <person name="Restrepo S."/>
            <person name="Roy S."/>
            <person name="Sadanandom A."/>
            <person name="Savidor A."/>
            <person name="Schornack S."/>
            <person name="Schwartz D.C."/>
            <person name="Schumann U.D."/>
            <person name="Schwessinger B."/>
            <person name="Seyer L."/>
            <person name="Sharpe T."/>
            <person name="Silvar C."/>
            <person name="Song J."/>
            <person name="Studholme D.J."/>
            <person name="Sykes S."/>
            <person name="Thines M."/>
            <person name="van de Vondervoort P.J."/>
            <person name="Phuntumart V."/>
            <person name="Wawra S."/>
            <person name="Weide R."/>
            <person name="Win J."/>
            <person name="Young C."/>
            <person name="Zhou S."/>
            <person name="Fry W."/>
            <person name="Meyers B.C."/>
            <person name="van West P."/>
            <person name="Ristaino J."/>
            <person name="Govers F."/>
            <person name="Birch P.R."/>
            <person name="Whisson S.C."/>
            <person name="Judelson H.S."/>
            <person name="Nusbaum C."/>
        </authorList>
    </citation>
    <scope>NUCLEOTIDE SEQUENCE [LARGE SCALE GENOMIC DNA]</scope>
    <source>
        <strain evidence="7">T30-4</strain>
    </source>
</reference>
<dbReference type="InterPro" id="IPR050361">
    <property type="entry name" value="MPP/UQCRC_Complex"/>
</dbReference>
<dbReference type="InterPro" id="IPR011249">
    <property type="entry name" value="Metalloenz_LuxS/M16"/>
</dbReference>
<feature type="region of interest" description="Disordered" evidence="3">
    <location>
        <begin position="1"/>
        <end position="24"/>
    </location>
</feature>
<evidence type="ECO:0000256" key="2">
    <source>
        <dbReference type="ARBA" id="ARBA00007261"/>
    </source>
</evidence>
<dbReference type="OMA" id="APKFALY"/>
<gene>
    <name evidence="6" type="ORF">PITG_04726</name>
</gene>
<dbReference type="Gene3D" id="3.30.830.10">
    <property type="entry name" value="Metalloenzyme, LuxS/M16 peptidase-like"/>
    <property type="match status" value="2"/>
</dbReference>
<dbReference type="FunFam" id="3.30.830.10:FF:000064">
    <property type="entry name" value="Mitochondrial-processing peptidase subunit alpha"/>
    <property type="match status" value="1"/>
</dbReference>
<evidence type="ECO:0000259" key="4">
    <source>
        <dbReference type="Pfam" id="PF00675"/>
    </source>
</evidence>
<dbReference type="GO" id="GO:0046872">
    <property type="term" value="F:metal ion binding"/>
    <property type="evidence" value="ECO:0007669"/>
    <property type="project" value="InterPro"/>
</dbReference>
<dbReference type="PANTHER" id="PTHR11851:SF49">
    <property type="entry name" value="MITOCHONDRIAL-PROCESSING PEPTIDASE SUBUNIT ALPHA"/>
    <property type="match status" value="1"/>
</dbReference>
<keyword evidence="7" id="KW-1185">Reference proteome</keyword>
<dbReference type="Pfam" id="PF00675">
    <property type="entry name" value="Peptidase_M16"/>
    <property type="match status" value="1"/>
</dbReference>
<dbReference type="Proteomes" id="UP000006643">
    <property type="component" value="Unassembled WGS sequence"/>
</dbReference>
<dbReference type="AlphaFoldDB" id="D0N1W9"/>
<dbReference type="SUPFAM" id="SSF63411">
    <property type="entry name" value="LuxS/MPP-like metallohydrolase"/>
    <property type="match status" value="2"/>
</dbReference>
<protein>
    <submittedName>
        <fullName evidence="6">Mitochondrial-processing peptidase subunit alpha, putative</fullName>
    </submittedName>
</protein>
<organism evidence="6 7">
    <name type="scientific">Phytophthora infestans (strain T30-4)</name>
    <name type="common">Potato late blight agent</name>
    <dbReference type="NCBI Taxonomy" id="403677"/>
    <lineage>
        <taxon>Eukaryota</taxon>
        <taxon>Sar</taxon>
        <taxon>Stramenopiles</taxon>
        <taxon>Oomycota</taxon>
        <taxon>Peronosporomycetes</taxon>
        <taxon>Peronosporales</taxon>
        <taxon>Peronosporaceae</taxon>
        <taxon>Phytophthora</taxon>
    </lineage>
</organism>
<dbReference type="HOGENOM" id="CLU_034160_0_0_1"/>
<accession>D0N1W9</accession>
<evidence type="ECO:0000256" key="1">
    <source>
        <dbReference type="ARBA" id="ARBA00002123"/>
    </source>
</evidence>
<name>D0N1W9_PHYIT</name>
<dbReference type="KEGG" id="pif:PITG_04726"/>
<dbReference type="InterPro" id="IPR007863">
    <property type="entry name" value="Peptidase_M16_C"/>
</dbReference>
<proteinExistence type="inferred from homology"/>
<comment type="function">
    <text evidence="1">Substrate recognition and binding subunit of the essential mitochondrial processing protease (MPP), which cleaves the mitochondrial sequence off newly imported precursors proteins.</text>
</comment>
<evidence type="ECO:0000313" key="7">
    <source>
        <dbReference type="Proteomes" id="UP000006643"/>
    </source>
</evidence>
<dbReference type="OrthoDB" id="6369905at2759"/>
<dbReference type="VEuPathDB" id="FungiDB:PITG_04726"/>
<evidence type="ECO:0000256" key="3">
    <source>
        <dbReference type="SAM" id="MobiDB-lite"/>
    </source>
</evidence>
<dbReference type="STRING" id="403677.D0N1W9"/>
<dbReference type="eggNOG" id="KOG2067">
    <property type="taxonomic scope" value="Eukaryota"/>
</dbReference>
<dbReference type="EMBL" id="DS028123">
    <property type="protein sequence ID" value="EEY68298.1"/>
    <property type="molecule type" value="Genomic_DNA"/>
</dbReference>
<feature type="domain" description="Peptidase M16 C-terminal" evidence="5">
    <location>
        <begin position="341"/>
        <end position="497"/>
    </location>
</feature>
<dbReference type="Pfam" id="PF05193">
    <property type="entry name" value="Peptidase_M16_C"/>
    <property type="match status" value="1"/>
</dbReference>
<dbReference type="RefSeq" id="XP_002905457.1">
    <property type="nucleotide sequence ID" value="XM_002905411.1"/>
</dbReference>